<dbReference type="GO" id="GO:0016757">
    <property type="term" value="F:glycosyltransferase activity"/>
    <property type="evidence" value="ECO:0007669"/>
    <property type="project" value="UniProtKB-KW"/>
</dbReference>
<reference evidence="3" key="1">
    <citation type="journal article" date="2014" name="Front. Microbiol.">
        <title>High frequency of phylogenetically diverse reductive dehalogenase-homologous genes in deep subseafloor sedimentary metagenomes.</title>
        <authorList>
            <person name="Kawai M."/>
            <person name="Futagami T."/>
            <person name="Toyoda A."/>
            <person name="Takaki Y."/>
            <person name="Nishi S."/>
            <person name="Hori S."/>
            <person name="Arai W."/>
            <person name="Tsubouchi T."/>
            <person name="Morono Y."/>
            <person name="Uchiyama I."/>
            <person name="Ito T."/>
            <person name="Fujiyama A."/>
            <person name="Inagaki F."/>
            <person name="Takami H."/>
        </authorList>
    </citation>
    <scope>NUCLEOTIDE SEQUENCE</scope>
    <source>
        <strain evidence="3">Expedition CK06-06</strain>
    </source>
</reference>
<feature type="non-terminal residue" evidence="3">
    <location>
        <position position="472"/>
    </location>
</feature>
<evidence type="ECO:0008006" key="4">
    <source>
        <dbReference type="Google" id="ProtNLM"/>
    </source>
</evidence>
<proteinExistence type="predicted"/>
<dbReference type="EMBL" id="BART01000127">
    <property type="protein sequence ID" value="GAG65239.1"/>
    <property type="molecule type" value="Genomic_DNA"/>
</dbReference>
<organism evidence="3">
    <name type="scientific">marine sediment metagenome</name>
    <dbReference type="NCBI Taxonomy" id="412755"/>
    <lineage>
        <taxon>unclassified sequences</taxon>
        <taxon>metagenomes</taxon>
        <taxon>ecological metagenomes</taxon>
    </lineage>
</organism>
<evidence type="ECO:0000256" key="1">
    <source>
        <dbReference type="ARBA" id="ARBA00022676"/>
    </source>
</evidence>
<accession>X0Z7Z0</accession>
<gene>
    <name evidence="3" type="ORF">S01H4_00823</name>
</gene>
<name>X0Z7Z0_9ZZZZ</name>
<dbReference type="SUPFAM" id="SSF53756">
    <property type="entry name" value="UDP-Glycosyltransferase/glycogen phosphorylase"/>
    <property type="match status" value="1"/>
</dbReference>
<protein>
    <recommendedName>
        <fullName evidence="4">Glycosyl transferase family 1 domain-containing protein</fullName>
    </recommendedName>
</protein>
<keyword evidence="1" id="KW-0328">Glycosyltransferase</keyword>
<sequence>MTKIMIFGNSPLPFENEKKLSALGKRTWQFTKPLIDDGHEVCLVCMRVPDAYEQKDLQDLIVKKEEKFLYYSLSENEFRKQKSLLNIYNDFLPDCIVSTNIFPCYQTVNLGVEKPLWADLFGHAMAEAQAKAAVDKSDEFLYSYWSQEKNIIEKADIFSYVSTSQLLATIGELGTIGRLNRFTNEYEFGYVIQNGIIDEDFVHDKKVIRGDLVKEDDFVILWSGGYNTWCDIDTLFKALIEVMKVNKKIKFVSTGGEIKGQDEKTYPHFLNLIINSKFPQNFIMKGWIPTEDIKNYYFEADVGINIDKNIREVRLGCKMRILDWLRAGLPVLTTKVCELSKIIETEKIGFTFKPTDISDLKQKILWMASNKDEIRKIGIKGKEYAFKNLNYNVTTKPLRKWVKNPAFAPDKGKIKRFDKEKNVHISYLEKLAKERYDDAVKAHKEIKKAHKEIKKLGQYIEDMKQVIKMRDI</sequence>
<dbReference type="AlphaFoldDB" id="X0Z7Z0"/>
<keyword evidence="2" id="KW-0808">Transferase</keyword>
<dbReference type="Gene3D" id="3.40.50.2000">
    <property type="entry name" value="Glycogen Phosphorylase B"/>
    <property type="match status" value="1"/>
</dbReference>
<comment type="caution">
    <text evidence="3">The sequence shown here is derived from an EMBL/GenBank/DDBJ whole genome shotgun (WGS) entry which is preliminary data.</text>
</comment>
<evidence type="ECO:0000256" key="2">
    <source>
        <dbReference type="ARBA" id="ARBA00022679"/>
    </source>
</evidence>
<dbReference type="Pfam" id="PF13692">
    <property type="entry name" value="Glyco_trans_1_4"/>
    <property type="match status" value="1"/>
</dbReference>
<evidence type="ECO:0000313" key="3">
    <source>
        <dbReference type="EMBL" id="GAG65239.1"/>
    </source>
</evidence>
<dbReference type="PANTHER" id="PTHR12526">
    <property type="entry name" value="GLYCOSYLTRANSFERASE"/>
    <property type="match status" value="1"/>
</dbReference>
<dbReference type="PANTHER" id="PTHR12526:SF629">
    <property type="entry name" value="TEICHURONIC ACID BIOSYNTHESIS GLYCOSYLTRANSFERASE TUAH-RELATED"/>
    <property type="match status" value="1"/>
</dbReference>